<comment type="caution">
    <text evidence="2">The sequence shown here is derived from an EMBL/GenBank/DDBJ whole genome shotgun (WGS) entry which is preliminary data.</text>
</comment>
<feature type="domain" description="Integrase catalytic" evidence="1">
    <location>
        <begin position="219"/>
        <end position="383"/>
    </location>
</feature>
<reference evidence="3" key="1">
    <citation type="journal article" date="2019" name="Int. J. Syst. Evol. Microbiol.">
        <title>The Global Catalogue of Microorganisms (GCM) 10K type strain sequencing project: providing services to taxonomists for standard genome sequencing and annotation.</title>
        <authorList>
            <consortium name="The Broad Institute Genomics Platform"/>
            <consortium name="The Broad Institute Genome Sequencing Center for Infectious Disease"/>
            <person name="Wu L."/>
            <person name="Ma J."/>
        </authorList>
    </citation>
    <scope>NUCLEOTIDE SEQUENCE [LARGE SCALE GENOMIC DNA]</scope>
    <source>
        <strain evidence="3">CGMCC 1.15345</strain>
    </source>
</reference>
<sequence length="387" mass="45838">MKTYERTFKVNAVKLSYERGKGQLACLARELGISPDNLYKWRKDFEKFGTRSFPGPGHPNLTAEQAVITDLERKIKDSKISLQILKRGTKYVSQGKIPTKNFIENNKSEFTIAKMLAVLEVSETTYYRRKKQEVTDTESRVILLKQEIISIYYEFRRRYGCFKITRELQNRGFKIKNSSVKKYMRMLGLRRKIKRKFKVTTDSFHNHYIVPNVLNKEFTVSEPSKVWVSDITYIQTTKGFLYLTIVMDLFDRKIIGWNLSTTMSTKATTLPAWEMAVNNRKINKELIFHSDRGVQYANKLFTNKLDSYNRVIRSMSRRENHTDNAVCESFFTFFKAELLTGNKLLSRKQTRVEVYEYIENWYNKKRRHSFLGYKTIEEFNKLKTENK</sequence>
<dbReference type="Pfam" id="PF13683">
    <property type="entry name" value="rve_3"/>
    <property type="match status" value="1"/>
</dbReference>
<dbReference type="Pfam" id="PF01527">
    <property type="entry name" value="HTH_Tnp_1"/>
    <property type="match status" value="1"/>
</dbReference>
<dbReference type="InterPro" id="IPR025948">
    <property type="entry name" value="HTH-like_dom"/>
</dbReference>
<gene>
    <name evidence="2" type="ORF">ACFOY0_13975</name>
</gene>
<dbReference type="PANTHER" id="PTHR46889">
    <property type="entry name" value="TRANSPOSASE INSF FOR INSERTION SEQUENCE IS3B-RELATED"/>
    <property type="match status" value="1"/>
</dbReference>
<dbReference type="InterPro" id="IPR002514">
    <property type="entry name" value="Transposase_8"/>
</dbReference>
<protein>
    <submittedName>
        <fullName evidence="2">IS3 family transposase</fullName>
    </submittedName>
</protein>
<organism evidence="2 3">
    <name type="scientific">Flavobacterium quisquiliarum</name>
    <dbReference type="NCBI Taxonomy" id="1834436"/>
    <lineage>
        <taxon>Bacteria</taxon>
        <taxon>Pseudomonadati</taxon>
        <taxon>Bacteroidota</taxon>
        <taxon>Flavobacteriia</taxon>
        <taxon>Flavobacteriales</taxon>
        <taxon>Flavobacteriaceae</taxon>
        <taxon>Flavobacterium</taxon>
    </lineage>
</organism>
<dbReference type="EMBL" id="JBHSCO010000004">
    <property type="protein sequence ID" value="MFC4392102.1"/>
    <property type="molecule type" value="Genomic_DNA"/>
</dbReference>
<evidence type="ECO:0000259" key="1">
    <source>
        <dbReference type="PROSITE" id="PS50994"/>
    </source>
</evidence>
<dbReference type="Pfam" id="PF13276">
    <property type="entry name" value="HTH_21"/>
    <property type="match status" value="1"/>
</dbReference>
<dbReference type="PROSITE" id="PS50994">
    <property type="entry name" value="INTEGRASE"/>
    <property type="match status" value="1"/>
</dbReference>
<dbReference type="Pfam" id="PF00665">
    <property type="entry name" value="rve"/>
    <property type="match status" value="1"/>
</dbReference>
<dbReference type="InterPro" id="IPR001584">
    <property type="entry name" value="Integrase_cat-core"/>
</dbReference>
<evidence type="ECO:0000313" key="2">
    <source>
        <dbReference type="EMBL" id="MFC4392102.1"/>
    </source>
</evidence>
<accession>A0ABV8W5U4</accession>
<dbReference type="NCBIfam" id="NF033516">
    <property type="entry name" value="transpos_IS3"/>
    <property type="match status" value="1"/>
</dbReference>
<dbReference type="PANTHER" id="PTHR46889:SF4">
    <property type="entry name" value="TRANSPOSASE INSO FOR INSERTION SEQUENCE ELEMENT IS911B-RELATED"/>
    <property type="match status" value="1"/>
</dbReference>
<keyword evidence="3" id="KW-1185">Reference proteome</keyword>
<evidence type="ECO:0000313" key="3">
    <source>
        <dbReference type="Proteomes" id="UP001595719"/>
    </source>
</evidence>
<dbReference type="InterPro" id="IPR050900">
    <property type="entry name" value="Transposase_IS3/IS150/IS904"/>
</dbReference>
<dbReference type="InterPro" id="IPR048020">
    <property type="entry name" value="Transpos_IS3"/>
</dbReference>
<proteinExistence type="predicted"/>
<dbReference type="RefSeq" id="WP_219071438.1">
    <property type="nucleotide sequence ID" value="NZ_JBHSCO010000004.1"/>
</dbReference>
<name>A0ABV8W5U4_9FLAO</name>
<dbReference type="Proteomes" id="UP001595719">
    <property type="component" value="Unassembled WGS sequence"/>
</dbReference>